<dbReference type="Proteomes" id="UP000315010">
    <property type="component" value="Unassembled WGS sequence"/>
</dbReference>
<evidence type="ECO:0000313" key="3">
    <source>
        <dbReference type="Proteomes" id="UP000315010"/>
    </source>
</evidence>
<feature type="transmembrane region" description="Helical" evidence="1">
    <location>
        <begin position="6"/>
        <end position="26"/>
    </location>
</feature>
<dbReference type="EMBL" id="SJPJ01000001">
    <property type="protein sequence ID" value="TWT79894.1"/>
    <property type="molecule type" value="Genomic_DNA"/>
</dbReference>
<comment type="caution">
    <text evidence="2">The sequence shown here is derived from an EMBL/GenBank/DDBJ whole genome shotgun (WGS) entry which is preliminary data.</text>
</comment>
<sequence>MNVDTLHATLGILFTAVWILVGQILVTAR</sequence>
<keyword evidence="1" id="KW-0812">Transmembrane</keyword>
<keyword evidence="1" id="KW-1133">Transmembrane helix</keyword>
<name>A0A5C5YXY8_9BACT</name>
<organism evidence="2 3">
    <name type="scientific">Novipirellula herctigrandis</name>
    <dbReference type="NCBI Taxonomy" id="2527986"/>
    <lineage>
        <taxon>Bacteria</taxon>
        <taxon>Pseudomonadati</taxon>
        <taxon>Planctomycetota</taxon>
        <taxon>Planctomycetia</taxon>
        <taxon>Pirellulales</taxon>
        <taxon>Pirellulaceae</taxon>
        <taxon>Novipirellula</taxon>
    </lineage>
</organism>
<dbReference type="AlphaFoldDB" id="A0A5C5YXY8"/>
<proteinExistence type="predicted"/>
<reference evidence="2 3" key="1">
    <citation type="submission" date="2019-02" db="EMBL/GenBank/DDBJ databases">
        <title>Deep-cultivation of Planctomycetes and their phenomic and genomic characterization uncovers novel biology.</title>
        <authorList>
            <person name="Wiegand S."/>
            <person name="Jogler M."/>
            <person name="Boedeker C."/>
            <person name="Pinto D."/>
            <person name="Vollmers J."/>
            <person name="Rivas-Marin E."/>
            <person name="Kohn T."/>
            <person name="Peeters S.H."/>
            <person name="Heuer A."/>
            <person name="Rast P."/>
            <person name="Oberbeckmann S."/>
            <person name="Bunk B."/>
            <person name="Jeske O."/>
            <person name="Meyerdierks A."/>
            <person name="Storesund J.E."/>
            <person name="Kallscheuer N."/>
            <person name="Luecker S."/>
            <person name="Lage O.M."/>
            <person name="Pohl T."/>
            <person name="Merkel B.J."/>
            <person name="Hornburger P."/>
            <person name="Mueller R.-W."/>
            <person name="Bruemmer F."/>
            <person name="Labrenz M."/>
            <person name="Spormann A.M."/>
            <person name="Op Den Camp H."/>
            <person name="Overmann J."/>
            <person name="Amann R."/>
            <person name="Jetten M.S.M."/>
            <person name="Mascher T."/>
            <person name="Medema M.H."/>
            <person name="Devos D.P."/>
            <person name="Kaster A.-K."/>
            <person name="Ovreas L."/>
            <person name="Rohde M."/>
            <person name="Galperin M.Y."/>
            <person name="Jogler C."/>
        </authorList>
    </citation>
    <scope>NUCLEOTIDE SEQUENCE [LARGE SCALE GENOMIC DNA]</scope>
    <source>
        <strain evidence="2 3">CA13</strain>
    </source>
</reference>
<keyword evidence="1" id="KW-0472">Membrane</keyword>
<accession>A0A5C5YXY8</accession>
<evidence type="ECO:0000256" key="1">
    <source>
        <dbReference type="SAM" id="Phobius"/>
    </source>
</evidence>
<evidence type="ECO:0000313" key="2">
    <source>
        <dbReference type="EMBL" id="TWT79894.1"/>
    </source>
</evidence>
<protein>
    <submittedName>
        <fullName evidence="2">Uncharacterized protein</fullName>
    </submittedName>
</protein>
<keyword evidence="3" id="KW-1185">Reference proteome</keyword>
<gene>
    <name evidence="2" type="ORF">CA13_13020</name>
</gene>